<dbReference type="AlphaFoldDB" id="A0A1D3JGJ6"/>
<dbReference type="VEuPathDB" id="PlasmoDB:POWCR01_000230800"/>
<protein>
    <submittedName>
        <fullName evidence="2">PIR protein</fullName>
    </submittedName>
</protein>
<feature type="transmembrane region" description="Helical" evidence="1">
    <location>
        <begin position="199"/>
        <end position="220"/>
    </location>
</feature>
<dbReference type="OrthoDB" id="387997at2759"/>
<reference evidence="2 3" key="1">
    <citation type="submission" date="2016-06" db="EMBL/GenBank/DDBJ databases">
        <authorList>
            <consortium name="Pathogen Informatics"/>
        </authorList>
    </citation>
    <scope>NUCLEOTIDE SEQUENCE [LARGE SCALE GENOMIC DNA]</scope>
    <source>
        <strain evidence="2">PocGH01</strain>
    </source>
</reference>
<keyword evidence="1" id="KW-0472">Membrane</keyword>
<organism evidence="2 3">
    <name type="scientific">Plasmodium ovale</name>
    <name type="common">malaria parasite P. ovale</name>
    <dbReference type="NCBI Taxonomy" id="36330"/>
    <lineage>
        <taxon>Eukaryota</taxon>
        <taxon>Sar</taxon>
        <taxon>Alveolata</taxon>
        <taxon>Apicomplexa</taxon>
        <taxon>Aconoidasida</taxon>
        <taxon>Haemosporida</taxon>
        <taxon>Plasmodiidae</taxon>
        <taxon>Plasmodium</taxon>
        <taxon>Plasmodium (Plasmodium)</taxon>
    </lineage>
</organism>
<dbReference type="InterPro" id="IPR008780">
    <property type="entry name" value="Plasmodium_Vir"/>
</dbReference>
<evidence type="ECO:0000313" key="3">
    <source>
        <dbReference type="Proteomes" id="UP000242942"/>
    </source>
</evidence>
<keyword evidence="3" id="KW-1185">Reference proteome</keyword>
<name>A0A1D3JGJ6_PLAOA</name>
<dbReference type="VEuPathDB" id="PlasmoDB:PocGH01_00058300"/>
<sequence>MSHPCPYCNKYHMSSETYASRLNDIQKDKLDFDDDNYIELIKKTNNPFLQHIFYYMIRNYSLGNENFAECQPSIRDAACQNFKKWITLKKDLFTYGGQCTENETLWYVTFKQVWNKLERDSYYGRWCTIKKNTLTTDKTDFPEDLKSPDFSSISVNNKTYTLESNDLVCPPCSGGSDQVNHLALESFTPVHECSSSTTYGIPMAVGFTLLGTFVILSFLYKFTNIISWLYSNQTRKTRKSIYIDEDEECEMPRISYDNDITFAQNRRNRISYHSLKN</sequence>
<accession>A0A1D3JGJ6</accession>
<proteinExistence type="predicted"/>
<keyword evidence="1" id="KW-1133">Transmembrane helix</keyword>
<evidence type="ECO:0000256" key="1">
    <source>
        <dbReference type="SAM" id="Phobius"/>
    </source>
</evidence>
<dbReference type="EMBL" id="FLRI01000614">
    <property type="protein sequence ID" value="SBT85013.1"/>
    <property type="molecule type" value="Genomic_DNA"/>
</dbReference>
<keyword evidence="1" id="KW-0812">Transmembrane</keyword>
<evidence type="ECO:0000313" key="2">
    <source>
        <dbReference type="EMBL" id="SBT85013.1"/>
    </source>
</evidence>
<dbReference type="Pfam" id="PF05795">
    <property type="entry name" value="Plasmodium_Vir"/>
    <property type="match status" value="1"/>
</dbReference>
<dbReference type="Proteomes" id="UP000242942">
    <property type="component" value="Unassembled WGS sequence"/>
</dbReference>
<gene>
    <name evidence="2" type="primary">PocGH01_00058300</name>
    <name evidence="2" type="ORF">POCGH01_00058300</name>
</gene>